<dbReference type="AlphaFoldDB" id="A0A0P0XMF4"/>
<comment type="similarity">
    <text evidence="2">Belongs to the BIG GRAIN 1 (BG1) plant protein family.</text>
</comment>
<reference evidence="8 9" key="3">
    <citation type="journal article" date="2013" name="Rice">
        <title>Improvement of the Oryza sativa Nipponbare reference genome using next generation sequence and optical map data.</title>
        <authorList>
            <person name="Kawahara Y."/>
            <person name="de la Bastide M."/>
            <person name="Hamilton J.P."/>
            <person name="Kanamori H."/>
            <person name="McCombie W.R."/>
            <person name="Ouyang S."/>
            <person name="Schwartz D.C."/>
            <person name="Tanaka T."/>
            <person name="Wu J."/>
            <person name="Zhou S."/>
            <person name="Childs K.L."/>
            <person name="Davidson R.M."/>
            <person name="Lin H."/>
            <person name="Quesada-Ocampo L."/>
            <person name="Vaillancourt B."/>
            <person name="Sakai H."/>
            <person name="Lee S.S."/>
            <person name="Kim J."/>
            <person name="Numa H."/>
            <person name="Itoh T."/>
            <person name="Buell C.R."/>
            <person name="Matsumoto T."/>
        </authorList>
    </citation>
    <scope>NUCLEOTIDE SEQUENCE [LARGE SCALE GENOMIC DNA]</scope>
    <source>
        <strain evidence="9">cv. Nipponbare</strain>
    </source>
</reference>
<accession>A0A0P0XMF4</accession>
<dbReference type="EMBL" id="AP014965">
    <property type="protein sequence ID" value="BAT08324.1"/>
    <property type="molecule type" value="Genomic_DNA"/>
</dbReference>
<feature type="compositionally biased region" description="Low complexity" evidence="7">
    <location>
        <begin position="72"/>
        <end position="84"/>
    </location>
</feature>
<feature type="non-terminal residue" evidence="8">
    <location>
        <position position="1"/>
    </location>
</feature>
<evidence type="ECO:0000313" key="9">
    <source>
        <dbReference type="Proteomes" id="UP000059680"/>
    </source>
</evidence>
<gene>
    <name evidence="8" type="ordered locus">Os09g0443800</name>
    <name evidence="8" type="ORF">OSNPB_090443800</name>
</gene>
<feature type="compositionally biased region" description="Pro residues" evidence="7">
    <location>
        <begin position="58"/>
        <end position="71"/>
    </location>
</feature>
<reference evidence="9" key="1">
    <citation type="journal article" date="2005" name="Nature">
        <title>The map-based sequence of the rice genome.</title>
        <authorList>
            <consortium name="International rice genome sequencing project (IRGSP)"/>
            <person name="Matsumoto T."/>
            <person name="Wu J."/>
            <person name="Kanamori H."/>
            <person name="Katayose Y."/>
            <person name="Fujisawa M."/>
            <person name="Namiki N."/>
            <person name="Mizuno H."/>
            <person name="Yamamoto K."/>
            <person name="Antonio B.A."/>
            <person name="Baba T."/>
            <person name="Sakata K."/>
            <person name="Nagamura Y."/>
            <person name="Aoki H."/>
            <person name="Arikawa K."/>
            <person name="Arita K."/>
            <person name="Bito T."/>
            <person name="Chiden Y."/>
            <person name="Fujitsuka N."/>
            <person name="Fukunaka R."/>
            <person name="Hamada M."/>
            <person name="Harada C."/>
            <person name="Hayashi A."/>
            <person name="Hijishita S."/>
            <person name="Honda M."/>
            <person name="Hosokawa S."/>
            <person name="Ichikawa Y."/>
            <person name="Idonuma A."/>
            <person name="Iijima M."/>
            <person name="Ikeda M."/>
            <person name="Ikeno M."/>
            <person name="Ito K."/>
            <person name="Ito S."/>
            <person name="Ito T."/>
            <person name="Ito Y."/>
            <person name="Ito Y."/>
            <person name="Iwabuchi A."/>
            <person name="Kamiya K."/>
            <person name="Karasawa W."/>
            <person name="Kurita K."/>
            <person name="Katagiri S."/>
            <person name="Kikuta A."/>
            <person name="Kobayashi H."/>
            <person name="Kobayashi N."/>
            <person name="Machita K."/>
            <person name="Maehara T."/>
            <person name="Masukawa M."/>
            <person name="Mizubayashi T."/>
            <person name="Mukai Y."/>
            <person name="Nagasaki H."/>
            <person name="Nagata Y."/>
            <person name="Naito S."/>
            <person name="Nakashima M."/>
            <person name="Nakama Y."/>
            <person name="Nakamichi Y."/>
            <person name="Nakamura M."/>
            <person name="Meguro A."/>
            <person name="Negishi M."/>
            <person name="Ohta I."/>
            <person name="Ohta T."/>
            <person name="Okamoto M."/>
            <person name="Ono N."/>
            <person name="Saji S."/>
            <person name="Sakaguchi M."/>
            <person name="Sakai K."/>
            <person name="Shibata M."/>
            <person name="Shimokawa T."/>
            <person name="Song J."/>
            <person name="Takazaki Y."/>
            <person name="Terasawa K."/>
            <person name="Tsugane M."/>
            <person name="Tsuji K."/>
            <person name="Ueda S."/>
            <person name="Waki K."/>
            <person name="Yamagata H."/>
            <person name="Yamamoto M."/>
            <person name="Yamamoto S."/>
            <person name="Yamane H."/>
            <person name="Yoshiki S."/>
            <person name="Yoshihara R."/>
            <person name="Yukawa K."/>
            <person name="Zhong H."/>
            <person name="Yano M."/>
            <person name="Yuan Q."/>
            <person name="Ouyang S."/>
            <person name="Liu J."/>
            <person name="Jones K.M."/>
            <person name="Gansberger K."/>
            <person name="Moffat K."/>
            <person name="Hill J."/>
            <person name="Bera J."/>
            <person name="Fadrosh D."/>
            <person name="Jin S."/>
            <person name="Johri S."/>
            <person name="Kim M."/>
            <person name="Overton L."/>
            <person name="Reardon M."/>
            <person name="Tsitrin T."/>
            <person name="Vuong H."/>
            <person name="Weaver B."/>
            <person name="Ciecko A."/>
            <person name="Tallon L."/>
            <person name="Jackson J."/>
            <person name="Pai G."/>
            <person name="Aken S.V."/>
            <person name="Utterback T."/>
            <person name="Reidmuller S."/>
            <person name="Feldblyum T."/>
            <person name="Hsiao J."/>
            <person name="Zismann V."/>
            <person name="Iobst S."/>
            <person name="de Vazeille A.R."/>
            <person name="Buell C.R."/>
            <person name="Ying K."/>
            <person name="Li Y."/>
            <person name="Lu T."/>
            <person name="Huang Y."/>
            <person name="Zhao Q."/>
            <person name="Feng Q."/>
            <person name="Zhang L."/>
            <person name="Zhu J."/>
            <person name="Weng Q."/>
            <person name="Mu J."/>
            <person name="Lu Y."/>
            <person name="Fan D."/>
            <person name="Liu Y."/>
            <person name="Guan J."/>
            <person name="Zhang Y."/>
            <person name="Yu S."/>
            <person name="Liu X."/>
            <person name="Zhang Y."/>
            <person name="Hong G."/>
            <person name="Han B."/>
            <person name="Choisne N."/>
            <person name="Demange N."/>
            <person name="Orjeda G."/>
            <person name="Samain S."/>
            <person name="Cattolico L."/>
            <person name="Pelletier E."/>
            <person name="Couloux A."/>
            <person name="Segurens B."/>
            <person name="Wincker P."/>
            <person name="D'Hont A."/>
            <person name="Scarpelli C."/>
            <person name="Weissenbach J."/>
            <person name="Salanoubat M."/>
            <person name="Quetier F."/>
            <person name="Yu Y."/>
            <person name="Kim H.R."/>
            <person name="Rambo T."/>
            <person name="Currie J."/>
            <person name="Collura K."/>
            <person name="Luo M."/>
            <person name="Yang T."/>
            <person name="Ammiraju J.S.S."/>
            <person name="Engler F."/>
            <person name="Soderlund C."/>
            <person name="Wing R.A."/>
            <person name="Palmer L.E."/>
            <person name="de la Bastide M."/>
            <person name="Spiegel L."/>
            <person name="Nascimento L."/>
            <person name="Zutavern T."/>
            <person name="O'Shaughnessy A."/>
            <person name="Dike S."/>
            <person name="Dedhia N."/>
            <person name="Preston R."/>
            <person name="Balija V."/>
            <person name="McCombie W.R."/>
            <person name="Chow T."/>
            <person name="Chen H."/>
            <person name="Chung M."/>
            <person name="Chen C."/>
            <person name="Shaw J."/>
            <person name="Wu H."/>
            <person name="Hsiao K."/>
            <person name="Chao Y."/>
            <person name="Chu M."/>
            <person name="Cheng C."/>
            <person name="Hour A."/>
            <person name="Lee P."/>
            <person name="Lin S."/>
            <person name="Lin Y."/>
            <person name="Liou J."/>
            <person name="Liu S."/>
            <person name="Hsing Y."/>
            <person name="Raghuvanshi S."/>
            <person name="Mohanty A."/>
            <person name="Bharti A.K."/>
            <person name="Gaur A."/>
            <person name="Gupta V."/>
            <person name="Kumar D."/>
            <person name="Ravi V."/>
            <person name="Vij S."/>
            <person name="Kapur A."/>
            <person name="Khurana P."/>
            <person name="Khurana P."/>
            <person name="Khurana J.P."/>
            <person name="Tyagi A.K."/>
            <person name="Gaikwad K."/>
            <person name="Singh A."/>
            <person name="Dalal V."/>
            <person name="Srivastava S."/>
            <person name="Dixit A."/>
            <person name="Pal A.K."/>
            <person name="Ghazi I.A."/>
            <person name="Yadav M."/>
            <person name="Pandit A."/>
            <person name="Bhargava A."/>
            <person name="Sureshbabu K."/>
            <person name="Batra K."/>
            <person name="Sharma T.R."/>
            <person name="Mohapatra T."/>
            <person name="Singh N.K."/>
            <person name="Messing J."/>
            <person name="Nelson A.B."/>
            <person name="Fuks G."/>
            <person name="Kavchok S."/>
            <person name="Keizer G."/>
            <person name="Linton E."/>
            <person name="Llaca V."/>
            <person name="Song R."/>
            <person name="Tanyolac B."/>
            <person name="Young S."/>
            <person name="Ho-Il K."/>
            <person name="Hahn J.H."/>
            <person name="Sangsakoo G."/>
            <person name="Vanavichit A."/>
            <person name="de Mattos Luiz.A.T."/>
            <person name="Zimmer P.D."/>
            <person name="Malone G."/>
            <person name="Dellagostin O."/>
            <person name="de Oliveira A.C."/>
            <person name="Bevan M."/>
            <person name="Bancroft I."/>
            <person name="Minx P."/>
            <person name="Cordum H."/>
            <person name="Wilson R."/>
            <person name="Cheng Z."/>
            <person name="Jin W."/>
            <person name="Jiang J."/>
            <person name="Leong S.A."/>
            <person name="Iwama H."/>
            <person name="Gojobori T."/>
            <person name="Itoh T."/>
            <person name="Niimura Y."/>
            <person name="Fujii Y."/>
            <person name="Habara T."/>
            <person name="Sakai H."/>
            <person name="Sato Y."/>
            <person name="Wilson G."/>
            <person name="Kumar K."/>
            <person name="McCouch S."/>
            <person name="Juretic N."/>
            <person name="Hoen D."/>
            <person name="Wright S."/>
            <person name="Bruskiewich R."/>
            <person name="Bureau T."/>
            <person name="Miyao A."/>
            <person name="Hirochika H."/>
            <person name="Nishikawa T."/>
            <person name="Kadowaki K."/>
            <person name="Sugiura M."/>
            <person name="Burr B."/>
            <person name="Sasaki T."/>
        </authorList>
    </citation>
    <scope>NUCLEOTIDE SEQUENCE [LARGE SCALE GENOMIC DNA]</scope>
    <source>
        <strain evidence="9">cv. Nipponbare</strain>
    </source>
</reference>
<protein>
    <submittedName>
        <fullName evidence="8">Os09g0443800 protein</fullName>
    </submittedName>
</protein>
<comment type="subcellular location">
    <subcellularLocation>
        <location evidence="1">Cell membrane</location>
    </subcellularLocation>
</comment>
<reference evidence="8 9" key="2">
    <citation type="journal article" date="2013" name="Plant Cell Physiol.">
        <title>Rice Annotation Project Database (RAP-DB): an integrative and interactive database for rice genomics.</title>
        <authorList>
            <person name="Sakai H."/>
            <person name="Lee S.S."/>
            <person name="Tanaka T."/>
            <person name="Numa H."/>
            <person name="Kim J."/>
            <person name="Kawahara Y."/>
            <person name="Wakimoto H."/>
            <person name="Yang C.C."/>
            <person name="Iwamoto M."/>
            <person name="Abe T."/>
            <person name="Yamada Y."/>
            <person name="Muto A."/>
            <person name="Inokuchi H."/>
            <person name="Ikemura T."/>
            <person name="Matsumoto T."/>
            <person name="Sasaki T."/>
            <person name="Itoh T."/>
        </authorList>
    </citation>
    <scope>NUCLEOTIDE SEQUENCE [LARGE SCALE GENOMIC DNA]</scope>
    <source>
        <strain evidence="9">cv. Nipponbare</strain>
    </source>
</reference>
<dbReference type="eggNOG" id="ENOG502R1JE">
    <property type="taxonomic scope" value="Eukaryota"/>
</dbReference>
<dbReference type="InterPro" id="IPR039621">
    <property type="entry name" value="BG1-like"/>
</dbReference>
<proteinExistence type="inferred from homology"/>
<organism evidence="8 9">
    <name type="scientific">Oryza sativa subsp. japonica</name>
    <name type="common">Rice</name>
    <dbReference type="NCBI Taxonomy" id="39947"/>
    <lineage>
        <taxon>Eukaryota</taxon>
        <taxon>Viridiplantae</taxon>
        <taxon>Streptophyta</taxon>
        <taxon>Embryophyta</taxon>
        <taxon>Tracheophyta</taxon>
        <taxon>Spermatophyta</taxon>
        <taxon>Magnoliopsida</taxon>
        <taxon>Liliopsida</taxon>
        <taxon>Poales</taxon>
        <taxon>Poaceae</taxon>
        <taxon>BOP clade</taxon>
        <taxon>Oryzoideae</taxon>
        <taxon>Oryzeae</taxon>
        <taxon>Oryzinae</taxon>
        <taxon>Oryza</taxon>
        <taxon>Oryza sativa</taxon>
    </lineage>
</organism>
<dbReference type="Proteomes" id="UP000059680">
    <property type="component" value="Chromosome 9"/>
</dbReference>
<keyword evidence="6" id="KW-0927">Auxin signaling pathway</keyword>
<evidence type="ECO:0000313" key="8">
    <source>
        <dbReference type="EMBL" id="BAT08324.1"/>
    </source>
</evidence>
<dbReference type="InParanoid" id="A0A0P0XMF4"/>
<evidence type="ECO:0000256" key="3">
    <source>
        <dbReference type="ARBA" id="ARBA00022448"/>
    </source>
</evidence>
<evidence type="ECO:0000256" key="5">
    <source>
        <dbReference type="ARBA" id="ARBA00023136"/>
    </source>
</evidence>
<keyword evidence="4" id="KW-1003">Cell membrane</keyword>
<name>A0A0P0XMF4_ORYSJ</name>
<dbReference type="Gramene" id="Os09t0443800-01">
    <property type="protein sequence ID" value="Os09t0443800-01"/>
    <property type="gene ID" value="Os09g0443800"/>
</dbReference>
<feature type="region of interest" description="Disordered" evidence="7">
    <location>
        <begin position="48"/>
        <end position="89"/>
    </location>
</feature>
<dbReference type="PANTHER" id="PTHR33541:SF18">
    <property type="entry name" value="OS09G0443800 PROTEIN"/>
    <property type="match status" value="1"/>
</dbReference>
<evidence type="ECO:0000256" key="6">
    <source>
        <dbReference type="ARBA" id="ARBA00023294"/>
    </source>
</evidence>
<evidence type="ECO:0000256" key="1">
    <source>
        <dbReference type="ARBA" id="ARBA00004236"/>
    </source>
</evidence>
<feature type="region of interest" description="Disordered" evidence="7">
    <location>
        <begin position="1"/>
        <end position="33"/>
    </location>
</feature>
<keyword evidence="5" id="KW-0472">Membrane</keyword>
<evidence type="ECO:0000256" key="7">
    <source>
        <dbReference type="SAM" id="MobiDB-lite"/>
    </source>
</evidence>
<dbReference type="PaxDb" id="39947-A0A0P0XMF4"/>
<evidence type="ECO:0000256" key="2">
    <source>
        <dbReference type="ARBA" id="ARBA00010067"/>
    </source>
</evidence>
<sequence>KKKKSRPCFPGARLRPRGTVPPPPPSSSGPSPATFACVVKALFSSSRLPRKPKAPTAVPLPPASPPVPQPPCMSAAATTTSNTKASERRSVRFCPGAETSVVRRRVEELVRSLADVEEDEDGSDASSDLFELESLRGADGDELPVYGTTSLATNRAIILRREQLASS</sequence>
<evidence type="ECO:0000256" key="4">
    <source>
        <dbReference type="ARBA" id="ARBA00022475"/>
    </source>
</evidence>
<keyword evidence="3" id="KW-0813">Transport</keyword>
<dbReference type="GO" id="GO:0009734">
    <property type="term" value="P:auxin-activated signaling pathway"/>
    <property type="evidence" value="ECO:0007669"/>
    <property type="project" value="UniProtKB-KW"/>
</dbReference>
<dbReference type="GO" id="GO:0005886">
    <property type="term" value="C:plasma membrane"/>
    <property type="evidence" value="ECO:0007669"/>
    <property type="project" value="UniProtKB-SubCell"/>
</dbReference>
<keyword evidence="9" id="KW-1185">Reference proteome</keyword>
<dbReference type="PANTHER" id="PTHR33541">
    <property type="entry name" value="PROTEIN BIG GRAIN 1-LIKE A-RELATED"/>
    <property type="match status" value="1"/>
</dbReference>